<dbReference type="EMBL" id="RDQK01000018">
    <property type="protein sequence ID" value="RMX09017.1"/>
    <property type="molecule type" value="Genomic_DNA"/>
</dbReference>
<dbReference type="GO" id="GO:0003677">
    <property type="term" value="F:DNA binding"/>
    <property type="evidence" value="ECO:0007669"/>
    <property type="project" value="UniProtKB-KW"/>
</dbReference>
<dbReference type="InterPro" id="IPR002104">
    <property type="entry name" value="Integrase_catalytic"/>
</dbReference>
<dbReference type="InterPro" id="IPR038488">
    <property type="entry name" value="Integrase_DNA-bd_sf"/>
</dbReference>
<dbReference type="InterPro" id="IPR010998">
    <property type="entry name" value="Integrase_recombinase_N"/>
</dbReference>
<dbReference type="Gene3D" id="1.10.150.130">
    <property type="match status" value="1"/>
</dbReference>
<dbReference type="PANTHER" id="PTHR30629:SF6">
    <property type="entry name" value="PROPHAGE INTEGRASE INTA-RELATED"/>
    <property type="match status" value="1"/>
</dbReference>
<protein>
    <submittedName>
        <fullName evidence="6">DUF4102 domain-containing protein</fullName>
    </submittedName>
</protein>
<evidence type="ECO:0000259" key="5">
    <source>
        <dbReference type="PROSITE" id="PS51898"/>
    </source>
</evidence>
<evidence type="ECO:0000256" key="4">
    <source>
        <dbReference type="ARBA" id="ARBA00023172"/>
    </source>
</evidence>
<dbReference type="PANTHER" id="PTHR30629">
    <property type="entry name" value="PROPHAGE INTEGRASE"/>
    <property type="match status" value="1"/>
</dbReference>
<dbReference type="GO" id="GO:0006310">
    <property type="term" value="P:DNA recombination"/>
    <property type="evidence" value="ECO:0007669"/>
    <property type="project" value="UniProtKB-KW"/>
</dbReference>
<organism evidence="6 7">
    <name type="scientific">Allofranklinella schreckenbergeri</name>
    <dbReference type="NCBI Taxonomy" id="1076744"/>
    <lineage>
        <taxon>Bacteria</taxon>
        <taxon>Pseudomonadati</taxon>
        <taxon>Pseudomonadota</taxon>
        <taxon>Betaproteobacteria</taxon>
        <taxon>Burkholderiales</taxon>
        <taxon>Comamonadaceae</taxon>
        <taxon>Allofranklinella</taxon>
    </lineage>
</organism>
<dbReference type="PROSITE" id="PS51898">
    <property type="entry name" value="TYR_RECOMBINASE"/>
    <property type="match status" value="1"/>
</dbReference>
<reference evidence="6 7" key="1">
    <citation type="submission" date="2018-10" db="EMBL/GenBank/DDBJ databases">
        <title>Comamonadaceae CDC group NO-1 genome sequencing and assembly.</title>
        <authorList>
            <person name="Bernier A.-M."/>
            <person name="Bernard K."/>
        </authorList>
    </citation>
    <scope>NUCLEOTIDE SEQUENCE [LARGE SCALE GENOMIC DNA]</scope>
    <source>
        <strain evidence="6 7">NML180581</strain>
    </source>
</reference>
<sequence>MLNDAICRSATCPAGSRNKKYYDKNGLYLVVGPTSRVWRLDYQRNNTRRTLTLGTYPQTSLSRARALAQGHRSNLRTNPSYDPVLANQQKRLDARAAAQQARQAQQAQELFEESAELFFQRKRRDWQQMPDALRAAWLAGDVPAGQRATRTTEHRNRNRVRRHLLPALGHLPTSSLDAQQLANAINVIQAPSEREKLLELLRGIMRSWHRRNKHLPDPAYALDEYLTFEKHIQLNHAAILEPAAFGLMVRDVQVHGGLSRLNPTACLFTAQVYLWQRGGALRLMRWENVDFENQIWNCPIVDMKISTDGKNKSRKQIERGISDGYYQIPLPNQLIVLLTNLHRDRGQPATGYVFSTTGDKPLSDNTARKMIISAGYGGKQTFHGCRASAQTILSEHFEVNQRVVDSQLGHNVDKLRQAYQRAGFLHKRRRLVQGWSDLVDWLIEGKPIEKFNSKYLSKTPDDYDEIDQLA</sequence>
<dbReference type="Pfam" id="PF00589">
    <property type="entry name" value="Phage_integrase"/>
    <property type="match status" value="1"/>
</dbReference>
<evidence type="ECO:0000313" key="6">
    <source>
        <dbReference type="EMBL" id="RMX09017.1"/>
    </source>
</evidence>
<dbReference type="Gene3D" id="3.30.160.390">
    <property type="entry name" value="Integrase, DNA-binding domain"/>
    <property type="match status" value="1"/>
</dbReference>
<dbReference type="GO" id="GO:0015074">
    <property type="term" value="P:DNA integration"/>
    <property type="evidence" value="ECO:0007669"/>
    <property type="project" value="UniProtKB-KW"/>
</dbReference>
<dbReference type="InterPro" id="IPR011010">
    <property type="entry name" value="DNA_brk_join_enz"/>
</dbReference>
<keyword evidence="3" id="KW-0238">DNA-binding</keyword>
<name>A0A3M6R186_9BURK</name>
<dbReference type="AlphaFoldDB" id="A0A3M6R186"/>
<keyword evidence="2" id="KW-0229">DNA integration</keyword>
<gene>
    <name evidence="6" type="ORF">EBQ24_08250</name>
</gene>
<keyword evidence="4" id="KW-0233">DNA recombination</keyword>
<dbReference type="Pfam" id="PF13356">
    <property type="entry name" value="Arm-DNA-bind_3"/>
    <property type="match status" value="1"/>
</dbReference>
<dbReference type="InterPro" id="IPR013762">
    <property type="entry name" value="Integrase-like_cat_sf"/>
</dbReference>
<proteinExistence type="inferred from homology"/>
<accession>A0A3M6R186</accession>
<evidence type="ECO:0000313" key="7">
    <source>
        <dbReference type="Proteomes" id="UP000281171"/>
    </source>
</evidence>
<evidence type="ECO:0000256" key="2">
    <source>
        <dbReference type="ARBA" id="ARBA00022908"/>
    </source>
</evidence>
<evidence type="ECO:0000256" key="1">
    <source>
        <dbReference type="ARBA" id="ARBA00008857"/>
    </source>
</evidence>
<dbReference type="Proteomes" id="UP000281171">
    <property type="component" value="Unassembled WGS sequence"/>
</dbReference>
<dbReference type="InterPro" id="IPR050808">
    <property type="entry name" value="Phage_Integrase"/>
</dbReference>
<comment type="similarity">
    <text evidence="1">Belongs to the 'phage' integrase family.</text>
</comment>
<feature type="domain" description="Tyr recombinase" evidence="5">
    <location>
        <begin position="221"/>
        <end position="432"/>
    </location>
</feature>
<dbReference type="SUPFAM" id="SSF56349">
    <property type="entry name" value="DNA breaking-rejoining enzymes"/>
    <property type="match status" value="1"/>
</dbReference>
<comment type="caution">
    <text evidence="6">The sequence shown here is derived from an EMBL/GenBank/DDBJ whole genome shotgun (WGS) entry which is preliminary data.</text>
</comment>
<dbReference type="InterPro" id="IPR025166">
    <property type="entry name" value="Integrase_DNA_bind_dom"/>
</dbReference>
<dbReference type="Gene3D" id="1.10.443.10">
    <property type="entry name" value="Intergrase catalytic core"/>
    <property type="match status" value="1"/>
</dbReference>
<evidence type="ECO:0000256" key="3">
    <source>
        <dbReference type="ARBA" id="ARBA00023125"/>
    </source>
</evidence>